<dbReference type="Proteomes" id="UP000054375">
    <property type="component" value="Unassembled WGS sequence"/>
</dbReference>
<gene>
    <name evidence="7" type="ORF">AQJ54_39350</name>
</gene>
<keyword evidence="8" id="KW-1185">Reference proteome</keyword>
<dbReference type="PIRSF" id="PIRSF000137">
    <property type="entry name" value="Alcohol_oxidase"/>
    <property type="match status" value="1"/>
</dbReference>
<feature type="binding site" evidence="5">
    <location>
        <position position="440"/>
    </location>
    <ligand>
        <name>substrate</name>
    </ligand>
</feature>
<feature type="binding site" evidence="5">
    <location>
        <begin position="92"/>
        <end position="95"/>
    </location>
    <ligand>
        <name>FAD</name>
        <dbReference type="ChEBI" id="CHEBI:57692"/>
    </ligand>
</feature>
<dbReference type="GO" id="GO:0016614">
    <property type="term" value="F:oxidoreductase activity, acting on CH-OH group of donors"/>
    <property type="evidence" value="ECO:0007669"/>
    <property type="project" value="InterPro"/>
</dbReference>
<dbReference type="PROSITE" id="PS00624">
    <property type="entry name" value="GMC_OXRED_2"/>
    <property type="match status" value="1"/>
</dbReference>
<dbReference type="PANTHER" id="PTHR11552">
    <property type="entry name" value="GLUCOSE-METHANOL-CHOLINE GMC OXIDOREDUCTASE"/>
    <property type="match status" value="1"/>
</dbReference>
<dbReference type="Gene3D" id="3.30.560.10">
    <property type="entry name" value="Glucose Oxidase, domain 3"/>
    <property type="match status" value="1"/>
</dbReference>
<dbReference type="PROSITE" id="PS51257">
    <property type="entry name" value="PROKAR_LIPOPROTEIN"/>
    <property type="match status" value="1"/>
</dbReference>
<dbReference type="Gene3D" id="3.50.50.60">
    <property type="entry name" value="FAD/NAD(P)-binding domain"/>
    <property type="match status" value="1"/>
</dbReference>
<keyword evidence="3" id="KW-0285">Flavoprotein</keyword>
<evidence type="ECO:0000256" key="1">
    <source>
        <dbReference type="ARBA" id="ARBA00001974"/>
    </source>
</evidence>
<evidence type="ECO:0000313" key="7">
    <source>
        <dbReference type="EMBL" id="KUN59508.1"/>
    </source>
</evidence>
<dbReference type="InterPro" id="IPR000172">
    <property type="entry name" value="GMC_OxRdtase_N"/>
</dbReference>
<dbReference type="AlphaFoldDB" id="A0A101RPU9"/>
<dbReference type="SUPFAM" id="SSF51905">
    <property type="entry name" value="FAD/NAD(P)-binding domain"/>
    <property type="match status" value="1"/>
</dbReference>
<evidence type="ECO:0000256" key="2">
    <source>
        <dbReference type="ARBA" id="ARBA00010790"/>
    </source>
</evidence>
<dbReference type="PANTHER" id="PTHR11552:SF147">
    <property type="entry name" value="CHOLINE DEHYDROGENASE, MITOCHONDRIAL"/>
    <property type="match status" value="1"/>
</dbReference>
<dbReference type="InterPro" id="IPR036188">
    <property type="entry name" value="FAD/NAD-bd_sf"/>
</dbReference>
<feature type="binding site" evidence="5">
    <location>
        <position position="219"/>
    </location>
    <ligand>
        <name>FAD</name>
        <dbReference type="ChEBI" id="CHEBI:57692"/>
    </ligand>
</feature>
<name>A0A101RPU9_9ACTN</name>
<evidence type="ECO:0000256" key="3">
    <source>
        <dbReference type="ARBA" id="ARBA00022630"/>
    </source>
</evidence>
<dbReference type="EMBL" id="LMWV01000036">
    <property type="protein sequence ID" value="KUN59508.1"/>
    <property type="molecule type" value="Genomic_DNA"/>
</dbReference>
<dbReference type="Pfam" id="PF00732">
    <property type="entry name" value="GMC_oxred_N"/>
    <property type="match status" value="1"/>
</dbReference>
<evidence type="ECO:0000256" key="4">
    <source>
        <dbReference type="ARBA" id="ARBA00022827"/>
    </source>
</evidence>
<dbReference type="Pfam" id="PF05199">
    <property type="entry name" value="GMC_oxred_C"/>
    <property type="match status" value="1"/>
</dbReference>
<comment type="caution">
    <text evidence="7">The sequence shown here is derived from an EMBL/GenBank/DDBJ whole genome shotgun (WGS) entry which is preliminary data.</text>
</comment>
<keyword evidence="4 5" id="KW-0274">FAD</keyword>
<evidence type="ECO:0000313" key="8">
    <source>
        <dbReference type="Proteomes" id="UP000054375"/>
    </source>
</evidence>
<comment type="similarity">
    <text evidence="2">Belongs to the GMC oxidoreductase family.</text>
</comment>
<accession>A0A101RPU9</accession>
<sequence>MRTAAMEYDYVIVGAGSAGCVLAARLSEEQDARVLLLEAGGEPPLESVDPATWPMLLASEASWPDVTVAQSALDVSVPWPHGRAVGGSSAINAMVHVRGHRSGYDAWSAMGVKGWDFAALLPYFRRTESAPHRDATLRGTSGPLVVSPAVPPSPFAVSVIEAAQQAGYAQADDVSSGLEEGFGFPDLAIMNGRRLSAADAYLTPARMRPNLQVVTSAIVHRVLVRGDRCVGVEYSTGSDLVTVACRREVLLSAGAVGTPQVLLRSGIGPESHLSDMGVDLVVDLPGVGGNLHDHPTTGVTYSTPESVPGSINHIELLGLIRSHPTVGVPDLQIFLLSLPLNAPALATPKRGYTLGVGLMTPRSRGTLRLRSADPSSPPVIDPEYLRDRGDREALKEGLRIARRIGCAPAMAAWQGEEVLPGPGLPDTSLGDHLRVGVGTYFHYVGTCRIGSDHLAVVDSELKVRGIADLRIADASVIPAIPTANTHTTVLAIAERAAALVRKRT</sequence>
<dbReference type="SUPFAM" id="SSF54373">
    <property type="entry name" value="FAD-linked reductases, C-terminal domain"/>
    <property type="match status" value="1"/>
</dbReference>
<reference evidence="7 8" key="1">
    <citation type="submission" date="2015-10" db="EMBL/GenBank/DDBJ databases">
        <title>Draft genome sequence of Streptomyces griseorubiginosus DSM 40469, type strain for the species Streptomyces griseorubiginosus.</title>
        <authorList>
            <person name="Ruckert C."/>
            <person name="Winkler A."/>
            <person name="Kalinowski J."/>
            <person name="Kampfer P."/>
            <person name="Glaeser S."/>
        </authorList>
    </citation>
    <scope>NUCLEOTIDE SEQUENCE [LARGE SCALE GENOMIC DNA]</scope>
    <source>
        <strain evidence="7 8">DSM 40469</strain>
    </source>
</reference>
<proteinExistence type="inferred from homology"/>
<comment type="cofactor">
    <cofactor evidence="1 5">
        <name>FAD</name>
        <dbReference type="ChEBI" id="CHEBI:57692"/>
    </cofactor>
</comment>
<protein>
    <submittedName>
        <fullName evidence="7">Choline dehydrogenase</fullName>
    </submittedName>
</protein>
<evidence type="ECO:0000256" key="5">
    <source>
        <dbReference type="PIRSR" id="PIRSR000137-2"/>
    </source>
</evidence>
<feature type="domain" description="Glucose-methanol-choline oxidoreductase N-terminal" evidence="6">
    <location>
        <begin position="254"/>
        <end position="268"/>
    </location>
</feature>
<evidence type="ECO:0000259" key="6">
    <source>
        <dbReference type="PROSITE" id="PS00624"/>
    </source>
</evidence>
<dbReference type="InterPro" id="IPR007867">
    <property type="entry name" value="GMC_OxRtase_C"/>
</dbReference>
<organism evidence="7 8">
    <name type="scientific">Streptomyces griseorubiginosus</name>
    <dbReference type="NCBI Taxonomy" id="67304"/>
    <lineage>
        <taxon>Bacteria</taxon>
        <taxon>Bacillati</taxon>
        <taxon>Actinomycetota</taxon>
        <taxon>Actinomycetes</taxon>
        <taxon>Kitasatosporales</taxon>
        <taxon>Streptomycetaceae</taxon>
        <taxon>Streptomyces</taxon>
    </lineage>
</organism>
<dbReference type="InterPro" id="IPR012132">
    <property type="entry name" value="GMC_OxRdtase"/>
</dbReference>
<dbReference type="GO" id="GO:0050660">
    <property type="term" value="F:flavin adenine dinucleotide binding"/>
    <property type="evidence" value="ECO:0007669"/>
    <property type="project" value="InterPro"/>
</dbReference>